<keyword evidence="2 4" id="KW-0442">Lipid degradation</keyword>
<dbReference type="Gene3D" id="3.40.1090.10">
    <property type="entry name" value="Cytosolic phospholipase A2 catalytic domain"/>
    <property type="match status" value="2"/>
</dbReference>
<accession>A0A4U8YXK4</accession>
<evidence type="ECO:0000259" key="5">
    <source>
        <dbReference type="PROSITE" id="PS51635"/>
    </source>
</evidence>
<dbReference type="PANTHER" id="PTHR14226">
    <property type="entry name" value="NEUROPATHY TARGET ESTERASE/SWISS CHEESE D.MELANOGASTER"/>
    <property type="match status" value="1"/>
</dbReference>
<dbReference type="RefSeq" id="WP_180143628.1">
    <property type="nucleotide sequence ID" value="NZ_CAADHO010000008.1"/>
</dbReference>
<keyword evidence="7" id="KW-1185">Reference proteome</keyword>
<dbReference type="InterPro" id="IPR016035">
    <property type="entry name" value="Acyl_Trfase/lysoPLipase"/>
</dbReference>
<evidence type="ECO:0000256" key="4">
    <source>
        <dbReference type="PROSITE-ProRule" id="PRU01161"/>
    </source>
</evidence>
<feature type="active site" description="Proton acceptor" evidence="4">
    <location>
        <position position="218"/>
    </location>
</feature>
<feature type="domain" description="PNPLA" evidence="5">
    <location>
        <begin position="31"/>
        <end position="231"/>
    </location>
</feature>
<feature type="short sequence motif" description="GXGXXG" evidence="4">
    <location>
        <begin position="35"/>
        <end position="40"/>
    </location>
</feature>
<dbReference type="AlphaFoldDB" id="A0A4U8YXK4"/>
<dbReference type="InterPro" id="IPR050301">
    <property type="entry name" value="NTE"/>
</dbReference>
<evidence type="ECO:0000256" key="1">
    <source>
        <dbReference type="ARBA" id="ARBA00022801"/>
    </source>
</evidence>
<dbReference type="PANTHER" id="PTHR14226:SF78">
    <property type="entry name" value="SLR0060 PROTEIN"/>
    <property type="match status" value="1"/>
</dbReference>
<evidence type="ECO:0000256" key="2">
    <source>
        <dbReference type="ARBA" id="ARBA00022963"/>
    </source>
</evidence>
<name>A0A4U8YXK4_9BACT</name>
<dbReference type="Proteomes" id="UP000507962">
    <property type="component" value="Unassembled WGS sequence"/>
</dbReference>
<sequence>MNRPESKPLASDDCGCPIPEKNGSHEKTINLALQGGGAHGAFTWGVMDRLIEDGRLRIDGLCGTSAGAMNAVVYAYGNMVGGADGARQALYDFWKTISDTARIMSPMQQAPWEAWSGTWNMDTSFSFNMFELMTRAFSPYQFNPMNINPLRDILDKAVDFQVLNRCQETRLFISTTRVRSGKVRIFTTDEITLDVVMASACLPQLFQAVKINGDHYWDGGYMGNPAIFPLFYHTDTRDVVIIHINPMDREELPTDASDITDRLNEITFNASLLKELRAIAFITKLIEEGWLKDEYKGRLKHMLMHSIRADRILCDLKVSSKFNSDWGFLTDLFNRGRATAETWLSENYESIGKRSTVDLKHEFFDIGTDHVG</sequence>
<dbReference type="EMBL" id="CAADHO010000008">
    <property type="protein sequence ID" value="VFQ46193.1"/>
    <property type="molecule type" value="Genomic_DNA"/>
</dbReference>
<organism evidence="6 7">
    <name type="scientific">Desulfoluna butyratoxydans</name>
    <dbReference type="NCBI Taxonomy" id="231438"/>
    <lineage>
        <taxon>Bacteria</taxon>
        <taxon>Pseudomonadati</taxon>
        <taxon>Thermodesulfobacteriota</taxon>
        <taxon>Desulfobacteria</taxon>
        <taxon>Desulfobacterales</taxon>
        <taxon>Desulfolunaceae</taxon>
        <taxon>Desulfoluna</taxon>
    </lineage>
</organism>
<reference evidence="6 7" key="1">
    <citation type="submission" date="2019-03" db="EMBL/GenBank/DDBJ databases">
        <authorList>
            <person name="Nijsse B."/>
        </authorList>
    </citation>
    <scope>NUCLEOTIDE SEQUENCE [LARGE SCALE GENOMIC DNA]</scope>
    <source>
        <strain evidence="6">Desulfoluna butyratoxydans MSL71</strain>
    </source>
</reference>
<dbReference type="GO" id="GO:0016787">
    <property type="term" value="F:hydrolase activity"/>
    <property type="evidence" value="ECO:0007669"/>
    <property type="project" value="UniProtKB-UniRule"/>
</dbReference>
<keyword evidence="1 4" id="KW-0378">Hydrolase</keyword>
<dbReference type="GO" id="GO:0016042">
    <property type="term" value="P:lipid catabolic process"/>
    <property type="evidence" value="ECO:0007669"/>
    <property type="project" value="UniProtKB-UniRule"/>
</dbReference>
<dbReference type="SUPFAM" id="SSF52151">
    <property type="entry name" value="FabD/lysophospholipase-like"/>
    <property type="match status" value="1"/>
</dbReference>
<proteinExistence type="predicted"/>
<dbReference type="InterPro" id="IPR002641">
    <property type="entry name" value="PNPLA_dom"/>
</dbReference>
<feature type="active site" description="Nucleophile" evidence="4">
    <location>
        <position position="65"/>
    </location>
</feature>
<protein>
    <submittedName>
        <fullName evidence="6">Acyl transferase/acyl hydrolase/lysophospholipase</fullName>
    </submittedName>
</protein>
<dbReference type="PROSITE" id="PS51635">
    <property type="entry name" value="PNPLA"/>
    <property type="match status" value="1"/>
</dbReference>
<evidence type="ECO:0000313" key="6">
    <source>
        <dbReference type="EMBL" id="VFQ46193.1"/>
    </source>
</evidence>
<feature type="short sequence motif" description="DGA/G" evidence="4">
    <location>
        <begin position="218"/>
        <end position="220"/>
    </location>
</feature>
<dbReference type="Pfam" id="PF01734">
    <property type="entry name" value="Patatin"/>
    <property type="match status" value="1"/>
</dbReference>
<evidence type="ECO:0000313" key="7">
    <source>
        <dbReference type="Proteomes" id="UP000507962"/>
    </source>
</evidence>
<feature type="short sequence motif" description="GXSXG" evidence="4">
    <location>
        <begin position="63"/>
        <end position="67"/>
    </location>
</feature>
<keyword evidence="3 4" id="KW-0443">Lipid metabolism</keyword>
<gene>
    <name evidence="6" type="ORF">MSL71_38560</name>
</gene>
<keyword evidence="6" id="KW-0808">Transferase</keyword>
<evidence type="ECO:0000256" key="3">
    <source>
        <dbReference type="ARBA" id="ARBA00023098"/>
    </source>
</evidence>
<dbReference type="GO" id="GO:0016740">
    <property type="term" value="F:transferase activity"/>
    <property type="evidence" value="ECO:0007669"/>
    <property type="project" value="UniProtKB-KW"/>
</dbReference>